<dbReference type="Proteomes" id="UP000030688">
    <property type="component" value="Unassembled WGS sequence"/>
</dbReference>
<organism evidence="1 2">
    <name type="scientific">Plasmodium falciparum (isolate 7G8)</name>
    <dbReference type="NCBI Taxonomy" id="57266"/>
    <lineage>
        <taxon>Eukaryota</taxon>
        <taxon>Sar</taxon>
        <taxon>Alveolata</taxon>
        <taxon>Apicomplexa</taxon>
        <taxon>Aconoidasida</taxon>
        <taxon>Haemosporida</taxon>
        <taxon>Plasmodiidae</taxon>
        <taxon>Plasmodium</taxon>
        <taxon>Plasmodium (Laverania)</taxon>
    </lineage>
</organism>
<evidence type="ECO:0000313" key="2">
    <source>
        <dbReference type="Proteomes" id="UP000030688"/>
    </source>
</evidence>
<reference evidence="2" key="1">
    <citation type="submission" date="2007-11" db="EMBL/GenBank/DDBJ databases">
        <authorList>
            <consortium name="The Broad Institute Genome Sequencing Platform"/>
            <person name="Volkman S.K."/>
            <person name="Daily J.P."/>
            <person name="Sarr O."/>
            <person name="Ndiaye D."/>
            <person name="Ndir O."/>
            <person name="Mboup S."/>
            <person name="Lukens A."/>
            <person name="Stange-Thomann N."/>
            <person name="Mauceli E."/>
            <person name="Gnerre S."/>
            <person name="Jaffe D."/>
            <person name="Zainoun J."/>
            <person name="Wiegand R.C."/>
            <person name="Birren B."/>
            <person name="Galagan J."/>
            <person name="Lander E."/>
            <person name="Wirth D.F."/>
        </authorList>
    </citation>
    <scope>NUCLEOTIDE SEQUENCE [LARGE SCALE GENOMIC DNA]</scope>
    <source>
        <strain evidence="2">7G8</strain>
    </source>
</reference>
<protein>
    <submittedName>
        <fullName evidence="1">Uncharacterized protein</fullName>
    </submittedName>
</protein>
<gene>
    <name evidence="1" type="ORF">PFBG_01508</name>
</gene>
<dbReference type="AlphaFoldDB" id="W7FBE7"/>
<evidence type="ECO:0000313" key="1">
    <source>
        <dbReference type="EMBL" id="EUR75065.1"/>
    </source>
</evidence>
<name>W7FBE7_PLAF8</name>
<reference evidence="1 2" key="2">
    <citation type="submission" date="2013-02" db="EMBL/GenBank/DDBJ databases">
        <title>The Genome Sequence of Plasmodium falciparum 7G8.</title>
        <authorList>
            <consortium name="The Broad Institute Genome Sequencing Platform"/>
            <consortium name="The Broad Institute Genome Sequencing Center for Infectious Disease"/>
            <person name="Neafsey D."/>
            <person name="Cheeseman I."/>
            <person name="Volkman S."/>
            <person name="Adams J."/>
            <person name="Walker B."/>
            <person name="Young S.K."/>
            <person name="Zeng Q."/>
            <person name="Gargeya S."/>
            <person name="Fitzgerald M."/>
            <person name="Haas B."/>
            <person name="Abouelleil A."/>
            <person name="Alvarado L."/>
            <person name="Arachchi H.M."/>
            <person name="Berlin A.M."/>
            <person name="Chapman S.B."/>
            <person name="Dewar J."/>
            <person name="Goldberg J."/>
            <person name="Griggs A."/>
            <person name="Gujja S."/>
            <person name="Hansen M."/>
            <person name="Howarth C."/>
            <person name="Imamovic A."/>
            <person name="Larimer J."/>
            <person name="McCowan C."/>
            <person name="Murphy C."/>
            <person name="Neiman D."/>
            <person name="Pearson M."/>
            <person name="Priest M."/>
            <person name="Roberts A."/>
            <person name="Saif S."/>
            <person name="Shea T."/>
            <person name="Sisk P."/>
            <person name="Sykes S."/>
            <person name="Wortman J."/>
            <person name="Nusbaum C."/>
            <person name="Birren B."/>
        </authorList>
    </citation>
    <scope>NUCLEOTIDE SEQUENCE [LARGE SCALE GENOMIC DNA]</scope>
    <source>
        <strain evidence="1 2">7G8</strain>
    </source>
</reference>
<proteinExistence type="predicted"/>
<dbReference type="EMBL" id="KE123598">
    <property type="protein sequence ID" value="EUR75065.1"/>
    <property type="molecule type" value="Genomic_DNA"/>
</dbReference>
<accession>W7FBE7</accession>
<sequence length="81" mass="9631">MIQILSIFLAPKFPFKKKKNTAEITDIMGLRELKENLLIKLQQCNIISVICFITHKNFYVLIIFYIEKGEYKIIRHPLTFN</sequence>